<protein>
    <recommendedName>
        <fullName evidence="3">DUF975 family protein</fullName>
    </recommendedName>
</protein>
<name>A0A645CMN0_9ZZZZ</name>
<keyword evidence="1" id="KW-1133">Transmembrane helix</keyword>
<feature type="transmembrane region" description="Helical" evidence="1">
    <location>
        <begin position="21"/>
        <end position="41"/>
    </location>
</feature>
<organism evidence="2">
    <name type="scientific">bioreactor metagenome</name>
    <dbReference type="NCBI Taxonomy" id="1076179"/>
    <lineage>
        <taxon>unclassified sequences</taxon>
        <taxon>metagenomes</taxon>
        <taxon>ecological metagenomes</taxon>
    </lineage>
</organism>
<gene>
    <name evidence="2" type="ORF">SDC9_125321</name>
</gene>
<dbReference type="PANTHER" id="PTHR40076:SF1">
    <property type="entry name" value="MEMBRANE PROTEIN"/>
    <property type="match status" value="1"/>
</dbReference>
<dbReference type="EMBL" id="VSSQ01028557">
    <property type="protein sequence ID" value="MPM78310.1"/>
    <property type="molecule type" value="Genomic_DNA"/>
</dbReference>
<evidence type="ECO:0000313" key="2">
    <source>
        <dbReference type="EMBL" id="MPM78310.1"/>
    </source>
</evidence>
<feature type="transmembrane region" description="Helical" evidence="1">
    <location>
        <begin position="121"/>
        <end position="147"/>
    </location>
</feature>
<evidence type="ECO:0000256" key="1">
    <source>
        <dbReference type="SAM" id="Phobius"/>
    </source>
</evidence>
<feature type="transmembrane region" description="Helical" evidence="1">
    <location>
        <begin position="159"/>
        <end position="181"/>
    </location>
</feature>
<proteinExistence type="predicted"/>
<dbReference type="AlphaFoldDB" id="A0A645CMN0"/>
<dbReference type="InterPro" id="IPR010380">
    <property type="entry name" value="DUF975"/>
</dbReference>
<keyword evidence="1" id="KW-0812">Transmembrane</keyword>
<feature type="transmembrane region" description="Helical" evidence="1">
    <location>
        <begin position="61"/>
        <end position="82"/>
    </location>
</feature>
<sequence length="268" mass="31231">MNGQIKIYGKAILLNQYAKTTLVILISLIAVVFLGNIVYLVDFLLKSRYVAEIFENVSNLVVTVMIVCFVALTAVISSLVIIPLKYGREIWFYEQAKRNRQNIKYLFKNYSPKKSFKPIGLYFYLFFIKLGVFLCFELPTIFVSLYFAHALKDGISQELFIALIATMVVLFLIGDFFYFVFSQRYFLAKYILYENEDCRVIEALKTSTSIMEKKCFQSAMFKLSFFPWFLLYIFIAPAIYVYPYYKVSTAYYGISILSNRKFIESSAD</sequence>
<comment type="caution">
    <text evidence="2">The sequence shown here is derived from an EMBL/GenBank/DDBJ whole genome shotgun (WGS) entry which is preliminary data.</text>
</comment>
<dbReference type="PANTHER" id="PTHR40076">
    <property type="entry name" value="MEMBRANE PROTEIN-RELATED"/>
    <property type="match status" value="1"/>
</dbReference>
<feature type="transmembrane region" description="Helical" evidence="1">
    <location>
        <begin position="223"/>
        <end position="242"/>
    </location>
</feature>
<dbReference type="Pfam" id="PF06161">
    <property type="entry name" value="DUF975"/>
    <property type="match status" value="1"/>
</dbReference>
<keyword evidence="1" id="KW-0472">Membrane</keyword>
<accession>A0A645CMN0</accession>
<reference evidence="2" key="1">
    <citation type="submission" date="2019-08" db="EMBL/GenBank/DDBJ databases">
        <authorList>
            <person name="Kucharzyk K."/>
            <person name="Murdoch R.W."/>
            <person name="Higgins S."/>
            <person name="Loffler F."/>
        </authorList>
    </citation>
    <scope>NUCLEOTIDE SEQUENCE</scope>
</reference>
<evidence type="ECO:0008006" key="3">
    <source>
        <dbReference type="Google" id="ProtNLM"/>
    </source>
</evidence>